<evidence type="ECO:0000313" key="1">
    <source>
        <dbReference type="EMBL" id="EGD59911.1"/>
    </source>
</evidence>
<gene>
    <name evidence="1" type="ORF">Y88_2351</name>
</gene>
<dbReference type="InParanoid" id="F1Z6C8"/>
<dbReference type="AlphaFoldDB" id="F1Z6C8"/>
<dbReference type="EMBL" id="AEWJ01000024">
    <property type="protein sequence ID" value="EGD59911.1"/>
    <property type="molecule type" value="Genomic_DNA"/>
</dbReference>
<name>F1Z6C8_9SPHN</name>
<protein>
    <submittedName>
        <fullName evidence="1">Uncharacterized protein</fullName>
    </submittedName>
</protein>
<sequence length="65" mass="6841">MQTDKRAQCLPQGAAGIRVGALMWRRWRRGIAGERGAGAMPRRGADQPLGGAWGRVGPGLTVTVG</sequence>
<proteinExistence type="predicted"/>
<comment type="caution">
    <text evidence="1">The sequence shown here is derived from an EMBL/GenBank/DDBJ whole genome shotgun (WGS) entry which is preliminary data.</text>
</comment>
<dbReference type="HOGENOM" id="CLU_2845470_0_0_5"/>
<dbReference type="Proteomes" id="UP000004728">
    <property type="component" value="Unassembled WGS sequence"/>
</dbReference>
<accession>F1Z6C8</accession>
<dbReference type="STRING" id="983920.Y88_2351"/>
<evidence type="ECO:0000313" key="2">
    <source>
        <dbReference type="Proteomes" id="UP000004728"/>
    </source>
</evidence>
<reference evidence="1 2" key="1">
    <citation type="journal article" date="2012" name="J. Bacteriol.">
        <title>Draft Genome Sequence of Novosphingobium nitrogenifigens Y88T.</title>
        <authorList>
            <person name="Strabala T.J."/>
            <person name="Macdonald L."/>
            <person name="Liu V."/>
            <person name="Smit A.M."/>
        </authorList>
    </citation>
    <scope>NUCLEOTIDE SEQUENCE [LARGE SCALE GENOMIC DNA]</scope>
    <source>
        <strain evidence="1 2">DSM 19370</strain>
    </source>
</reference>
<keyword evidence="2" id="KW-1185">Reference proteome</keyword>
<organism evidence="1 2">
    <name type="scientific">Novosphingobium nitrogenifigens DSM 19370</name>
    <dbReference type="NCBI Taxonomy" id="983920"/>
    <lineage>
        <taxon>Bacteria</taxon>
        <taxon>Pseudomonadati</taxon>
        <taxon>Pseudomonadota</taxon>
        <taxon>Alphaproteobacteria</taxon>
        <taxon>Sphingomonadales</taxon>
        <taxon>Sphingomonadaceae</taxon>
        <taxon>Novosphingobium</taxon>
    </lineage>
</organism>